<evidence type="ECO:0000313" key="1">
    <source>
        <dbReference type="EMBL" id="KAF1748290.1"/>
    </source>
</evidence>
<dbReference type="KEGG" id="crq:GCK72_024757"/>
<evidence type="ECO:0000313" key="2">
    <source>
        <dbReference type="Proteomes" id="UP000483820"/>
    </source>
</evidence>
<sequence length="89" mass="9427">MNSSSRVTTFSSINSLIAVPIASSLKYNAAVSMRRYPALTAALTAAITSSGLDCQVPSPTAGILTPLERVIKGEEAVIVRKSLKIRNIH</sequence>
<dbReference type="Proteomes" id="UP000483820">
    <property type="component" value="Chromosome X"/>
</dbReference>
<organism evidence="1 2">
    <name type="scientific">Caenorhabditis remanei</name>
    <name type="common">Caenorhabditis vulgaris</name>
    <dbReference type="NCBI Taxonomy" id="31234"/>
    <lineage>
        <taxon>Eukaryota</taxon>
        <taxon>Metazoa</taxon>
        <taxon>Ecdysozoa</taxon>
        <taxon>Nematoda</taxon>
        <taxon>Chromadorea</taxon>
        <taxon>Rhabditida</taxon>
        <taxon>Rhabditina</taxon>
        <taxon>Rhabditomorpha</taxon>
        <taxon>Rhabditoidea</taxon>
        <taxon>Rhabditidae</taxon>
        <taxon>Peloderinae</taxon>
        <taxon>Caenorhabditis</taxon>
    </lineage>
</organism>
<proteinExistence type="predicted"/>
<accession>A0A6A5G046</accession>
<dbReference type="CTD" id="78777842"/>
<dbReference type="AlphaFoldDB" id="A0A6A5G046"/>
<gene>
    <name evidence="1" type="ORF">GCK72_024757</name>
</gene>
<comment type="caution">
    <text evidence="1">The sequence shown here is derived from an EMBL/GenBank/DDBJ whole genome shotgun (WGS) entry which is preliminary data.</text>
</comment>
<protein>
    <submittedName>
        <fullName evidence="1">Uncharacterized protein</fullName>
    </submittedName>
</protein>
<reference evidence="1 2" key="1">
    <citation type="submission" date="2019-12" db="EMBL/GenBank/DDBJ databases">
        <title>Chromosome-level assembly of the Caenorhabditis remanei genome.</title>
        <authorList>
            <person name="Teterina A.A."/>
            <person name="Willis J.H."/>
            <person name="Phillips P.C."/>
        </authorList>
    </citation>
    <scope>NUCLEOTIDE SEQUENCE [LARGE SCALE GENOMIC DNA]</scope>
    <source>
        <strain evidence="1 2">PX506</strain>
        <tissue evidence="1">Whole organism</tissue>
    </source>
</reference>
<dbReference type="GeneID" id="78777842"/>
<dbReference type="RefSeq" id="XP_053579597.1">
    <property type="nucleotide sequence ID" value="XM_053736031.1"/>
</dbReference>
<dbReference type="EMBL" id="WUAV01000006">
    <property type="protein sequence ID" value="KAF1748290.1"/>
    <property type="molecule type" value="Genomic_DNA"/>
</dbReference>
<name>A0A6A5G046_CAERE</name>